<dbReference type="PROSITE" id="PS01009">
    <property type="entry name" value="CRISP_1"/>
    <property type="match status" value="1"/>
</dbReference>
<dbReference type="InterPro" id="IPR002413">
    <property type="entry name" value="V5_allergen-like"/>
</dbReference>
<dbReference type="PANTHER" id="PTHR10334">
    <property type="entry name" value="CYSTEINE-RICH SECRETORY PROTEIN-RELATED"/>
    <property type="match status" value="1"/>
</dbReference>
<dbReference type="SMART" id="SM00198">
    <property type="entry name" value="SCP"/>
    <property type="match status" value="2"/>
</dbReference>
<dbReference type="FunFam" id="3.40.33.10:FF:000002">
    <property type="entry name" value="Golgi-associated plant pathogenesis-related protein 1"/>
    <property type="match status" value="1"/>
</dbReference>
<evidence type="ECO:0000313" key="3">
    <source>
        <dbReference type="EMBL" id="RMX56514.1"/>
    </source>
</evidence>
<dbReference type="Gene3D" id="3.40.33.10">
    <property type="entry name" value="CAP"/>
    <property type="match status" value="2"/>
</dbReference>
<dbReference type="InterPro" id="IPR035940">
    <property type="entry name" value="CAP_sf"/>
</dbReference>
<dbReference type="InterPro" id="IPR014044">
    <property type="entry name" value="CAP_dom"/>
</dbReference>
<dbReference type="InterPro" id="IPR034113">
    <property type="entry name" value="SCP_GAPR1-like"/>
</dbReference>
<dbReference type="CDD" id="cd05382">
    <property type="entry name" value="CAP_GAPR1-like"/>
    <property type="match status" value="2"/>
</dbReference>
<dbReference type="OrthoDB" id="337038at2759"/>
<dbReference type="PRINTS" id="PR00838">
    <property type="entry name" value="V5ALLERGEN"/>
</dbReference>
<dbReference type="STRING" id="46731.A0A3M6USG5"/>
<evidence type="ECO:0000256" key="1">
    <source>
        <dbReference type="SAM" id="SignalP"/>
    </source>
</evidence>
<keyword evidence="1" id="KW-0732">Signal</keyword>
<sequence>MFTTRYLSLIAVVFAQLKANEAAIPPFKDQCIKWHNIYREKHQVDPVTWDDTLANGAQTWADYLAQNNSFKHASGIQPGENLYLSGSPLPEEPCTEATQLFYGEIKDYDFDKPGFSMSTGHFTQSSLHFPEVVWKKTKKIGAAQQTRKDGRLVVVIRYSPAGNYVTEKAFRENVLPARSGHGFSHTLSSSALTAFVVACGAGLVVDRNASYRQRRKAEIPPFKDQCLKWHNVYREKHQVDPVTWNDTLASGAESWANYLAQNNLFKHASGLQVGENLYLSGSPSPEEPCTSATQAFYGEIKDYDFKKPGFSMDTGHFTQVVWKNSKQIGAAQQVRGDGRLVVVIRYNPPGNFINDGAFAANVLPARLDNGSGVCDVRSSSVFTAYLVALGLIFNFPY</sequence>
<dbReference type="InterPro" id="IPR001283">
    <property type="entry name" value="CRISP-related"/>
</dbReference>
<keyword evidence="4" id="KW-1185">Reference proteome</keyword>
<feature type="signal peptide" evidence="1">
    <location>
        <begin position="1"/>
        <end position="22"/>
    </location>
</feature>
<name>A0A3M6USG5_POCDA</name>
<accession>A0A3M6USG5</accession>
<dbReference type="GO" id="GO:0005576">
    <property type="term" value="C:extracellular region"/>
    <property type="evidence" value="ECO:0007669"/>
    <property type="project" value="InterPro"/>
</dbReference>
<evidence type="ECO:0000259" key="2">
    <source>
        <dbReference type="SMART" id="SM00198"/>
    </source>
</evidence>
<reference evidence="3 4" key="1">
    <citation type="journal article" date="2018" name="Sci. Rep.">
        <title>Comparative analysis of the Pocillopora damicornis genome highlights role of immune system in coral evolution.</title>
        <authorList>
            <person name="Cunning R."/>
            <person name="Bay R.A."/>
            <person name="Gillette P."/>
            <person name="Baker A.C."/>
            <person name="Traylor-Knowles N."/>
        </authorList>
    </citation>
    <scope>NUCLEOTIDE SEQUENCE [LARGE SCALE GENOMIC DNA]</scope>
    <source>
        <strain evidence="3">RSMAS</strain>
        <tissue evidence="3">Whole animal</tissue>
    </source>
</reference>
<dbReference type="EMBL" id="RCHS01000828">
    <property type="protein sequence ID" value="RMX56514.1"/>
    <property type="molecule type" value="Genomic_DNA"/>
</dbReference>
<dbReference type="AlphaFoldDB" id="A0A3M6USG5"/>
<protein>
    <recommendedName>
        <fullName evidence="2">SCP domain-containing protein</fullName>
    </recommendedName>
</protein>
<dbReference type="Proteomes" id="UP000275408">
    <property type="component" value="Unassembled WGS sequence"/>
</dbReference>
<feature type="domain" description="SCP" evidence="2">
    <location>
        <begin position="26"/>
        <end position="166"/>
    </location>
</feature>
<dbReference type="Pfam" id="PF00188">
    <property type="entry name" value="CAP"/>
    <property type="match status" value="2"/>
</dbReference>
<dbReference type="PRINTS" id="PR00837">
    <property type="entry name" value="V5TPXLIKE"/>
</dbReference>
<dbReference type="SUPFAM" id="SSF55797">
    <property type="entry name" value="PR-1-like"/>
    <property type="match status" value="2"/>
</dbReference>
<organism evidence="3 4">
    <name type="scientific">Pocillopora damicornis</name>
    <name type="common">Cauliflower coral</name>
    <name type="synonym">Millepora damicornis</name>
    <dbReference type="NCBI Taxonomy" id="46731"/>
    <lineage>
        <taxon>Eukaryota</taxon>
        <taxon>Metazoa</taxon>
        <taxon>Cnidaria</taxon>
        <taxon>Anthozoa</taxon>
        <taxon>Hexacorallia</taxon>
        <taxon>Scleractinia</taxon>
        <taxon>Astrocoeniina</taxon>
        <taxon>Pocilloporidae</taxon>
        <taxon>Pocillopora</taxon>
    </lineage>
</organism>
<comment type="caution">
    <text evidence="3">The sequence shown here is derived from an EMBL/GenBank/DDBJ whole genome shotgun (WGS) entry which is preliminary data.</text>
</comment>
<proteinExistence type="predicted"/>
<evidence type="ECO:0000313" key="4">
    <source>
        <dbReference type="Proteomes" id="UP000275408"/>
    </source>
</evidence>
<dbReference type="InterPro" id="IPR018244">
    <property type="entry name" value="Allrgn_V5/Tpx1_CS"/>
</dbReference>
<feature type="domain" description="SCP" evidence="2">
    <location>
        <begin position="221"/>
        <end position="354"/>
    </location>
</feature>
<feature type="chain" id="PRO_5017975629" description="SCP domain-containing protein" evidence="1">
    <location>
        <begin position="23"/>
        <end position="397"/>
    </location>
</feature>
<gene>
    <name evidence="3" type="ORF">pdam_00007196</name>
</gene>
<dbReference type="FunFam" id="3.40.33.10:FF:000010">
    <property type="entry name" value="Predicted protein"/>
    <property type="match status" value="1"/>
</dbReference>